<comment type="similarity">
    <text evidence="2">Belongs to the ABC transporter superfamily. ABCA family. CPR flippase (TC 3.A.1.211) subfamily.</text>
</comment>
<dbReference type="PROSITE" id="PS50893">
    <property type="entry name" value="ABC_TRANSPORTER_2"/>
    <property type="match status" value="1"/>
</dbReference>
<accession>A0A8K0I9R2</accession>
<feature type="transmembrane region" description="Helical" evidence="6">
    <location>
        <begin position="269"/>
        <end position="293"/>
    </location>
</feature>
<dbReference type="InterPro" id="IPR013525">
    <property type="entry name" value="ABC2_TM"/>
</dbReference>
<comment type="subcellular location">
    <subcellularLocation>
        <location evidence="1">Membrane</location>
        <topology evidence="1">Multi-pass membrane protein</topology>
    </subcellularLocation>
</comment>
<dbReference type="Pfam" id="PF25158">
    <property type="entry name" value="ABCA11_C"/>
    <property type="match status" value="1"/>
</dbReference>
<dbReference type="PROSITE" id="PS00211">
    <property type="entry name" value="ABC_TRANSPORTER_1"/>
    <property type="match status" value="1"/>
</dbReference>
<keyword evidence="5 6" id="KW-0472">Membrane</keyword>
<evidence type="ECO:0000259" key="7">
    <source>
        <dbReference type="PROSITE" id="PS50893"/>
    </source>
</evidence>
<dbReference type="Gene3D" id="3.40.50.300">
    <property type="entry name" value="P-loop containing nucleotide triphosphate hydrolases"/>
    <property type="match status" value="1"/>
</dbReference>
<comment type="caution">
    <text evidence="8">The sequence shown here is derived from an EMBL/GenBank/DDBJ whole genome shotgun (WGS) entry which is preliminary data.</text>
</comment>
<organism evidence="8 9">
    <name type="scientific">Cocos nucifera</name>
    <name type="common">Coconut palm</name>
    <dbReference type="NCBI Taxonomy" id="13894"/>
    <lineage>
        <taxon>Eukaryota</taxon>
        <taxon>Viridiplantae</taxon>
        <taxon>Streptophyta</taxon>
        <taxon>Embryophyta</taxon>
        <taxon>Tracheophyta</taxon>
        <taxon>Spermatophyta</taxon>
        <taxon>Magnoliopsida</taxon>
        <taxon>Liliopsida</taxon>
        <taxon>Arecaceae</taxon>
        <taxon>Arecoideae</taxon>
        <taxon>Cocoseae</taxon>
        <taxon>Attaleinae</taxon>
        <taxon>Cocos</taxon>
    </lineage>
</organism>
<keyword evidence="4 6" id="KW-1133">Transmembrane helix</keyword>
<proteinExistence type="inferred from homology"/>
<dbReference type="OrthoDB" id="10255969at2759"/>
<evidence type="ECO:0000256" key="6">
    <source>
        <dbReference type="SAM" id="Phobius"/>
    </source>
</evidence>
<feature type="transmembrane region" description="Helical" evidence="6">
    <location>
        <begin position="230"/>
        <end position="249"/>
    </location>
</feature>
<evidence type="ECO:0000313" key="8">
    <source>
        <dbReference type="EMBL" id="KAG1346323.1"/>
    </source>
</evidence>
<feature type="transmembrane region" description="Helical" evidence="6">
    <location>
        <begin position="336"/>
        <end position="360"/>
    </location>
</feature>
<protein>
    <submittedName>
        <fullName evidence="8">ABC2</fullName>
    </submittedName>
</protein>
<dbReference type="EMBL" id="CM017877">
    <property type="protein sequence ID" value="KAG1346323.1"/>
    <property type="molecule type" value="Genomic_DNA"/>
</dbReference>
<dbReference type="Pfam" id="PF12698">
    <property type="entry name" value="ABC2_membrane_3"/>
    <property type="match status" value="1"/>
</dbReference>
<evidence type="ECO:0000313" key="9">
    <source>
        <dbReference type="Proteomes" id="UP000797356"/>
    </source>
</evidence>
<feature type="domain" description="ABC transporter" evidence="7">
    <location>
        <begin position="416"/>
        <end position="667"/>
    </location>
</feature>
<dbReference type="InterPro" id="IPR003959">
    <property type="entry name" value="ATPase_AAA_core"/>
</dbReference>
<evidence type="ECO:0000256" key="1">
    <source>
        <dbReference type="ARBA" id="ARBA00004141"/>
    </source>
</evidence>
<dbReference type="InterPro" id="IPR056788">
    <property type="entry name" value="ABCA2/9/11_C"/>
</dbReference>
<dbReference type="Proteomes" id="UP000797356">
    <property type="component" value="Chromosome 6"/>
</dbReference>
<dbReference type="InterPro" id="IPR017871">
    <property type="entry name" value="ABC_transporter-like_CS"/>
</dbReference>
<dbReference type="GO" id="GO:0005524">
    <property type="term" value="F:ATP binding"/>
    <property type="evidence" value="ECO:0007669"/>
    <property type="project" value="InterPro"/>
</dbReference>
<evidence type="ECO:0000256" key="2">
    <source>
        <dbReference type="ARBA" id="ARBA00008526"/>
    </source>
</evidence>
<name>A0A8K0I9R2_COCNU</name>
<dbReference type="GO" id="GO:0005319">
    <property type="term" value="F:lipid transporter activity"/>
    <property type="evidence" value="ECO:0007669"/>
    <property type="project" value="TreeGrafter"/>
</dbReference>
<dbReference type="AlphaFoldDB" id="A0A8K0I9R2"/>
<dbReference type="InterPro" id="IPR026082">
    <property type="entry name" value="ABCA"/>
</dbReference>
<evidence type="ECO:0000256" key="5">
    <source>
        <dbReference type="ARBA" id="ARBA00023136"/>
    </source>
</evidence>
<evidence type="ECO:0000256" key="3">
    <source>
        <dbReference type="ARBA" id="ARBA00022692"/>
    </source>
</evidence>
<dbReference type="GO" id="GO:0016020">
    <property type="term" value="C:membrane"/>
    <property type="evidence" value="ECO:0007669"/>
    <property type="project" value="UniProtKB-SubCell"/>
</dbReference>
<keyword evidence="3 6" id="KW-0812">Transmembrane</keyword>
<dbReference type="SUPFAM" id="SSF52540">
    <property type="entry name" value="P-loop containing nucleoside triphosphate hydrolases"/>
    <property type="match status" value="1"/>
</dbReference>
<sequence length="870" mass="96918">MELRSGAGLMAQQYRALLKKNAILTWRHKRSAFLQLFSSLFFIFLIFCIDRAIRSRFSSNTTYKNVYDPEAIVSPPIPPCEDKFFIKKACFDFVWSGNSSARITRIVSAIMRNNPGRPIPSDKVKSFSTPEEVDAWLFSDPMHCPGALHFVETNATMISYGIQTNSTPVAKRGNYEDPTFKFQIPLQVAAEREIARSLIGDPNFSWEVGFKEFAHPATETFSAVGTAGPAFFLAIAMFGFVFQISSLVAEKELKLRQAMSIMGLYESAYWLSWLTWEAFLTLLAALFTVLFGMMFQFDFFLNNSFAVLFIIFFLFQLNMVTFAFTISTFISKSSSATTVGFSIFIVGFLTQLVTTFGFPYKDSISKTYRVIWSLFPPNLLAKALDLLGNATATSQDKGISWKGRGECTAHEPDCVITIQDIYEWLISTFFLWFILAIYLDNIIPNSNGVRKSMLYFLNPSYWTGKGGNKVEEGGICSCTGSIPPLDDAAPNDEDVLAEESTVKQQAANDEIDSHVAVQIRGLTKTYPGTTNIGCCKCQKTPPYHAVKVTEKSLAEVKLTDAAKVRAGSYSGGMKRRLSVAIALIGDPKLVFLDEPTTGMDPITRRHVWDIIEDAKMGRSIVLTTHSMEEADILSDRIAIMAKGKLHCIGTSIRLKSRFGTGYITNVSFLGKPPGQTPNTHSNEATSEPHLEPVKQFFKEHLNLNPKEESKTFLTFVIPHEKEGLLMNFFSELEDREKEFGISDIQLGLTTLEEVFLNIAKQAELDSSSAEGNLVTLNLSSGTSIQIRKGARFVGIPGTESSENPRGLMVEVYWEHDDSGTLCISGHSSETPMPPNIQLTANTALSRRYFRRESAPIVGYVLDPDQVLNGR</sequence>
<feature type="transmembrane region" description="Helical" evidence="6">
    <location>
        <begin position="421"/>
        <end position="439"/>
    </location>
</feature>
<gene>
    <name evidence="8" type="ORF">COCNU_06G001520</name>
</gene>
<dbReference type="GO" id="GO:0140359">
    <property type="term" value="F:ABC-type transporter activity"/>
    <property type="evidence" value="ECO:0007669"/>
    <property type="project" value="InterPro"/>
</dbReference>
<dbReference type="InterPro" id="IPR027417">
    <property type="entry name" value="P-loop_NTPase"/>
</dbReference>
<dbReference type="PANTHER" id="PTHR19229">
    <property type="entry name" value="ATP-BINDING CASSETTE TRANSPORTER SUBFAMILY A ABCA"/>
    <property type="match status" value="1"/>
</dbReference>
<dbReference type="GO" id="GO:0016887">
    <property type="term" value="F:ATP hydrolysis activity"/>
    <property type="evidence" value="ECO:0007669"/>
    <property type="project" value="InterPro"/>
</dbReference>
<dbReference type="InterPro" id="IPR003439">
    <property type="entry name" value="ABC_transporter-like_ATP-bd"/>
</dbReference>
<evidence type="ECO:0000256" key="4">
    <source>
        <dbReference type="ARBA" id="ARBA00022989"/>
    </source>
</evidence>
<feature type="transmembrane region" description="Helical" evidence="6">
    <location>
        <begin position="305"/>
        <end position="330"/>
    </location>
</feature>
<reference evidence="8" key="1">
    <citation type="journal article" date="2017" name="Gigascience">
        <title>The genome draft of coconut (Cocos nucifera).</title>
        <authorList>
            <person name="Xiao Y."/>
            <person name="Xu P."/>
            <person name="Fan H."/>
            <person name="Baudouin L."/>
            <person name="Xia W."/>
            <person name="Bocs S."/>
            <person name="Xu J."/>
            <person name="Li Q."/>
            <person name="Guo A."/>
            <person name="Zhou L."/>
            <person name="Li J."/>
            <person name="Wu Y."/>
            <person name="Ma Z."/>
            <person name="Armero A."/>
            <person name="Issali A.E."/>
            <person name="Liu N."/>
            <person name="Peng M."/>
            <person name="Yang Y."/>
        </authorList>
    </citation>
    <scope>NUCLEOTIDE SEQUENCE</scope>
    <source>
        <tissue evidence="8">Spear leaf of Hainan Tall coconut</tissue>
    </source>
</reference>
<reference evidence="8" key="2">
    <citation type="submission" date="2019-07" db="EMBL/GenBank/DDBJ databases">
        <authorList>
            <person name="Yang Y."/>
            <person name="Bocs S."/>
            <person name="Baudouin L."/>
        </authorList>
    </citation>
    <scope>NUCLEOTIDE SEQUENCE</scope>
    <source>
        <tissue evidence="8">Spear leaf of Hainan Tall coconut</tissue>
    </source>
</reference>
<feature type="transmembrane region" description="Helical" evidence="6">
    <location>
        <begin position="32"/>
        <end position="49"/>
    </location>
</feature>
<dbReference type="PANTHER" id="PTHR19229:SF205">
    <property type="entry name" value="ABC TRANSPORTER A FAMILY MEMBER 1-RELATED"/>
    <property type="match status" value="1"/>
</dbReference>
<dbReference type="Pfam" id="PF13304">
    <property type="entry name" value="AAA_21"/>
    <property type="match status" value="1"/>
</dbReference>
<keyword evidence="9" id="KW-1185">Reference proteome</keyword>